<dbReference type="Pfam" id="PF02378">
    <property type="entry name" value="PTS_EIIC"/>
    <property type="match status" value="1"/>
</dbReference>
<dbReference type="SUPFAM" id="SSF51261">
    <property type="entry name" value="Duplicated hybrid motif"/>
    <property type="match status" value="1"/>
</dbReference>
<keyword evidence="6" id="KW-0598">Phosphotransferase system</keyword>
<feature type="domain" description="PTS EIIA type-1" evidence="11">
    <location>
        <begin position="292"/>
        <end position="398"/>
    </location>
</feature>
<keyword evidence="4" id="KW-0762">Sugar transport</keyword>
<evidence type="ECO:0000256" key="5">
    <source>
        <dbReference type="ARBA" id="ARBA00022679"/>
    </source>
</evidence>
<dbReference type="PANTHER" id="PTHR30175:SF1">
    <property type="entry name" value="PTS SYSTEM ARBUTIN-, CELLOBIOSE-, AND SALICIN-SPECIFIC EIIBC COMPONENT-RELATED"/>
    <property type="match status" value="1"/>
</dbReference>
<feature type="transmembrane region" description="Helical" evidence="10">
    <location>
        <begin position="73"/>
        <end position="89"/>
    </location>
</feature>
<evidence type="ECO:0000259" key="12">
    <source>
        <dbReference type="PROSITE" id="PS51103"/>
    </source>
</evidence>
<sequence>MTKLASGTDFIGIGLQNISYASQVFPSILTVLFYSQMEHLFNRFSPKPIRIFFVPIMCLLITVPISLIILGPIGYNIGGVLIVVIVWLYNHLEWVATALLAALLPFMVVTGMHKAMIPYAVASMSKLGTELLYLPASLAHNISESGACFAVALKTKDKSLRSTSISAAISASFGITEPALYGVTILNKRVLYSVMLSSLIGGGIAGLFALKAFALVGPGIVSITMFIDPENILNIVWALLTLGVSFVISFISVLVIYKERTISEEQTSESDSSLSLSSPAKGRVISLTKVKDDVFSSGLMGEGVAIVPELGELVAPGDGEITMLFATNHALGLTTPDGRDTAADGTIYAGDYENNSIRSINPDGTMETIIHGPQILWPDTLSIGADKYLYFTSNQLQRQSGFHYVKDLREKPYSLFRVFIDKEPANQN</sequence>
<keyword evidence="9 10" id="KW-0472">Membrane</keyword>
<dbReference type="GO" id="GO:0005886">
    <property type="term" value="C:plasma membrane"/>
    <property type="evidence" value="ECO:0007669"/>
    <property type="project" value="UniProtKB-SubCell"/>
</dbReference>
<evidence type="ECO:0000256" key="3">
    <source>
        <dbReference type="ARBA" id="ARBA00022475"/>
    </source>
</evidence>
<organism evidence="13 14">
    <name type="scientific">Lactococcus lactis subsp. lactis</name>
    <name type="common">Streptococcus lactis</name>
    <dbReference type="NCBI Taxonomy" id="1360"/>
    <lineage>
        <taxon>Bacteria</taxon>
        <taxon>Bacillati</taxon>
        <taxon>Bacillota</taxon>
        <taxon>Bacilli</taxon>
        <taxon>Lactobacillales</taxon>
        <taxon>Streptococcaceae</taxon>
        <taxon>Lactococcus</taxon>
    </lineage>
</organism>
<evidence type="ECO:0000256" key="2">
    <source>
        <dbReference type="ARBA" id="ARBA00022448"/>
    </source>
</evidence>
<dbReference type="GO" id="GO:0015771">
    <property type="term" value="P:trehalose transport"/>
    <property type="evidence" value="ECO:0007669"/>
    <property type="project" value="TreeGrafter"/>
</dbReference>
<dbReference type="InterPro" id="IPR003352">
    <property type="entry name" value="PTS_EIIC"/>
</dbReference>
<dbReference type="InterPro" id="IPR011042">
    <property type="entry name" value="6-blade_b-propeller_TolB-like"/>
</dbReference>
<keyword evidence="7 10" id="KW-0812">Transmembrane</keyword>
<evidence type="ECO:0000313" key="14">
    <source>
        <dbReference type="Proteomes" id="UP000054230"/>
    </source>
</evidence>
<reference evidence="14" key="1">
    <citation type="submission" date="2015-10" db="EMBL/GenBank/DDBJ databases">
        <title>Draft Genome Sequences of 11 Lactococcus lactis subspecies cremoris strains.</title>
        <authorList>
            <person name="Wels M."/>
            <person name="Backus L."/>
            <person name="Boekhorst J."/>
            <person name="Dijkstra A."/>
            <person name="Beerthuizen M."/>
            <person name="Kelly W."/>
            <person name="Siezen R."/>
            <person name="Bachmann H."/>
            <person name="Van Hijum S."/>
        </authorList>
    </citation>
    <scope>NUCLEOTIDE SEQUENCE [LARGE SCALE GENOMIC DNA]</scope>
    <source>
        <strain evidence="14">LMG8520</strain>
    </source>
</reference>
<evidence type="ECO:0000256" key="6">
    <source>
        <dbReference type="ARBA" id="ARBA00022683"/>
    </source>
</evidence>
<dbReference type="Pfam" id="PF00358">
    <property type="entry name" value="PTS_EIIA_1"/>
    <property type="match status" value="1"/>
</dbReference>
<feature type="domain" description="PTS EIIC type-1" evidence="12">
    <location>
        <begin position="1"/>
        <end position="272"/>
    </location>
</feature>
<dbReference type="PANTHER" id="PTHR30175">
    <property type="entry name" value="PHOSPHOTRANSFERASE SYSTEM TRANSPORT PROTEIN"/>
    <property type="match status" value="1"/>
</dbReference>
<evidence type="ECO:0000256" key="4">
    <source>
        <dbReference type="ARBA" id="ARBA00022597"/>
    </source>
</evidence>
<feature type="transmembrane region" description="Helical" evidence="10">
    <location>
        <begin position="94"/>
        <end position="112"/>
    </location>
</feature>
<dbReference type="GO" id="GO:0008982">
    <property type="term" value="F:protein-N(PI)-phosphohistidine-sugar phosphotransferase activity"/>
    <property type="evidence" value="ECO:0007669"/>
    <property type="project" value="InterPro"/>
</dbReference>
<evidence type="ECO:0000259" key="11">
    <source>
        <dbReference type="PROSITE" id="PS51093"/>
    </source>
</evidence>
<evidence type="ECO:0000313" key="13">
    <source>
        <dbReference type="EMBL" id="KSU09670.1"/>
    </source>
</evidence>
<proteinExistence type="predicted"/>
<dbReference type="InterPro" id="IPR001127">
    <property type="entry name" value="PTS_EIIA_1_perm"/>
</dbReference>
<keyword evidence="3" id="KW-1003">Cell membrane</keyword>
<dbReference type="InterPro" id="IPR011055">
    <property type="entry name" value="Dup_hybrid_motif"/>
</dbReference>
<feature type="transmembrane region" description="Helical" evidence="10">
    <location>
        <begin position="20"/>
        <end position="37"/>
    </location>
</feature>
<protein>
    <submittedName>
        <fullName evidence="13">PTS system beta-glucoside-specific IIB/C/A component</fullName>
    </submittedName>
</protein>
<name>A0A0V8D7W5_LACLL</name>
<keyword evidence="8 10" id="KW-1133">Transmembrane helix</keyword>
<dbReference type="Proteomes" id="UP000054230">
    <property type="component" value="Unassembled WGS sequence"/>
</dbReference>
<dbReference type="EMBL" id="LKLP01000067">
    <property type="protein sequence ID" value="KSU09670.1"/>
    <property type="molecule type" value="Genomic_DNA"/>
</dbReference>
<dbReference type="AlphaFoldDB" id="A0A0V8D7W5"/>
<feature type="transmembrane region" description="Helical" evidence="10">
    <location>
        <begin position="235"/>
        <end position="257"/>
    </location>
</feature>
<evidence type="ECO:0000256" key="8">
    <source>
        <dbReference type="ARBA" id="ARBA00022989"/>
    </source>
</evidence>
<dbReference type="InterPro" id="IPR050558">
    <property type="entry name" value="PTS_Sugar-Specific_Components"/>
</dbReference>
<feature type="transmembrane region" description="Helical" evidence="10">
    <location>
        <begin position="132"/>
        <end position="153"/>
    </location>
</feature>
<evidence type="ECO:0000256" key="1">
    <source>
        <dbReference type="ARBA" id="ARBA00004651"/>
    </source>
</evidence>
<dbReference type="PATRIC" id="fig|1360.106.peg.2387"/>
<dbReference type="PROSITE" id="PS51093">
    <property type="entry name" value="PTS_EIIA_TYPE_1"/>
    <property type="match status" value="1"/>
</dbReference>
<evidence type="ECO:0000256" key="7">
    <source>
        <dbReference type="ARBA" id="ARBA00022692"/>
    </source>
</evidence>
<evidence type="ECO:0000256" key="10">
    <source>
        <dbReference type="SAM" id="Phobius"/>
    </source>
</evidence>
<dbReference type="InterPro" id="IPR013013">
    <property type="entry name" value="PTS_EIIC_1"/>
</dbReference>
<feature type="transmembrane region" description="Helical" evidence="10">
    <location>
        <begin position="49"/>
        <end position="67"/>
    </location>
</feature>
<gene>
    <name evidence="13" type="ORF">LMG8520_1297</name>
</gene>
<accession>A0A0V8D7W5</accession>
<dbReference type="Gene3D" id="2.120.10.30">
    <property type="entry name" value="TolB, C-terminal domain"/>
    <property type="match status" value="1"/>
</dbReference>
<dbReference type="GO" id="GO:0009401">
    <property type="term" value="P:phosphoenolpyruvate-dependent sugar phosphotransferase system"/>
    <property type="evidence" value="ECO:0007669"/>
    <property type="project" value="UniProtKB-KW"/>
</dbReference>
<keyword evidence="5" id="KW-0808">Transferase</keyword>
<dbReference type="SUPFAM" id="SSF101898">
    <property type="entry name" value="NHL repeat"/>
    <property type="match status" value="1"/>
</dbReference>
<comment type="caution">
    <text evidence="13">The sequence shown here is derived from an EMBL/GenBank/DDBJ whole genome shotgun (WGS) entry which is preliminary data.</text>
</comment>
<dbReference type="PROSITE" id="PS51103">
    <property type="entry name" value="PTS_EIIC_TYPE_1"/>
    <property type="match status" value="1"/>
</dbReference>
<feature type="transmembrane region" description="Helical" evidence="10">
    <location>
        <begin position="190"/>
        <end position="215"/>
    </location>
</feature>
<keyword evidence="2" id="KW-0813">Transport</keyword>
<comment type="subcellular location">
    <subcellularLocation>
        <location evidence="1">Cell membrane</location>
        <topology evidence="1">Multi-pass membrane protein</topology>
    </subcellularLocation>
</comment>
<dbReference type="GO" id="GO:0090589">
    <property type="term" value="F:protein-phosphocysteine-trehalose phosphotransferase system transporter activity"/>
    <property type="evidence" value="ECO:0007669"/>
    <property type="project" value="TreeGrafter"/>
</dbReference>
<evidence type="ECO:0000256" key="9">
    <source>
        <dbReference type="ARBA" id="ARBA00023136"/>
    </source>
</evidence>